<dbReference type="InterPro" id="IPR025777">
    <property type="entry name" value="GMPS_ATP_PPase_dom"/>
</dbReference>
<dbReference type="HAMAP" id="MF_00344">
    <property type="entry name" value="GMP_synthase"/>
    <property type="match status" value="1"/>
</dbReference>
<organism evidence="18 19">
    <name type="scientific">Lentinula detonsa</name>
    <dbReference type="NCBI Taxonomy" id="2804962"/>
    <lineage>
        <taxon>Eukaryota</taxon>
        <taxon>Fungi</taxon>
        <taxon>Dikarya</taxon>
        <taxon>Basidiomycota</taxon>
        <taxon>Agaricomycotina</taxon>
        <taxon>Agaricomycetes</taxon>
        <taxon>Agaricomycetidae</taxon>
        <taxon>Agaricales</taxon>
        <taxon>Marasmiineae</taxon>
        <taxon>Omphalotaceae</taxon>
        <taxon>Lentinula</taxon>
    </lineage>
</organism>
<dbReference type="FunFam" id="3.40.50.880:FF:000001">
    <property type="entry name" value="GMP synthase [glutamine-hydrolyzing]"/>
    <property type="match status" value="1"/>
</dbReference>
<evidence type="ECO:0000256" key="13">
    <source>
        <dbReference type="ARBA" id="ARBA00044933"/>
    </source>
</evidence>
<dbReference type="Gene3D" id="3.40.50.620">
    <property type="entry name" value="HUPs"/>
    <property type="match status" value="1"/>
</dbReference>
<comment type="subunit">
    <text evidence="15">Homodimer. Also forms a small population of homotetramers.</text>
</comment>
<keyword evidence="5" id="KW-0436">Ligase</keyword>
<evidence type="ECO:0000256" key="4">
    <source>
        <dbReference type="ARBA" id="ARBA00021562"/>
    </source>
</evidence>
<keyword evidence="6 16" id="KW-0547">Nucleotide-binding</keyword>
<evidence type="ECO:0000256" key="12">
    <source>
        <dbReference type="ARBA" id="ARBA00031356"/>
    </source>
</evidence>
<evidence type="ECO:0000256" key="8">
    <source>
        <dbReference type="ARBA" id="ARBA00022755"/>
    </source>
</evidence>
<dbReference type="InterPro" id="IPR029062">
    <property type="entry name" value="Class_I_gatase-like"/>
</dbReference>
<dbReference type="InterPro" id="IPR022955">
    <property type="entry name" value="GMP_synthase"/>
</dbReference>
<evidence type="ECO:0000256" key="11">
    <source>
        <dbReference type="ARBA" id="ARBA00030464"/>
    </source>
</evidence>
<dbReference type="PANTHER" id="PTHR11922">
    <property type="entry name" value="GMP SYNTHASE-RELATED"/>
    <property type="match status" value="1"/>
</dbReference>
<accession>A0AA38PYK8</accession>
<dbReference type="PROSITE" id="PS51273">
    <property type="entry name" value="GATASE_TYPE_1"/>
    <property type="match status" value="1"/>
</dbReference>
<evidence type="ECO:0000256" key="3">
    <source>
        <dbReference type="ARBA" id="ARBA00012746"/>
    </source>
</evidence>
<dbReference type="InterPro" id="IPR001674">
    <property type="entry name" value="GMP_synth_C"/>
</dbReference>
<proteinExistence type="inferred from homology"/>
<evidence type="ECO:0000256" key="7">
    <source>
        <dbReference type="ARBA" id="ARBA00022749"/>
    </source>
</evidence>
<comment type="function">
    <text evidence="13">Catalyzes the conversion of xanthine monophosphate (XMP) to GMP in the presence of glutamine and ATP through an adenyl-XMP intermediate.</text>
</comment>
<dbReference type="Gene3D" id="3.40.50.880">
    <property type="match status" value="1"/>
</dbReference>
<evidence type="ECO:0000256" key="14">
    <source>
        <dbReference type="ARBA" id="ARBA00049404"/>
    </source>
</evidence>
<keyword evidence="7 16" id="KW-0332">GMP biosynthesis</keyword>
<dbReference type="InterPro" id="IPR017926">
    <property type="entry name" value="GATASE"/>
</dbReference>
<evidence type="ECO:0000256" key="16">
    <source>
        <dbReference type="PROSITE-ProRule" id="PRU00886"/>
    </source>
</evidence>
<comment type="subcellular location">
    <subcellularLocation>
        <location evidence="1">Cytoplasm</location>
        <location evidence="1">Cytosol</location>
    </subcellularLocation>
</comment>
<dbReference type="Proteomes" id="UP001163850">
    <property type="component" value="Unassembled WGS sequence"/>
</dbReference>
<dbReference type="NCBIfam" id="NF000848">
    <property type="entry name" value="PRK00074.1"/>
    <property type="match status" value="1"/>
</dbReference>
<feature type="domain" description="GMPS ATP-PPase" evidence="17">
    <location>
        <begin position="207"/>
        <end position="414"/>
    </location>
</feature>
<keyword evidence="9 16" id="KW-0067">ATP-binding</keyword>
<dbReference type="InterPro" id="IPR022310">
    <property type="entry name" value="NAD/GMP_synthase"/>
</dbReference>
<dbReference type="Gene3D" id="3.30.300.10">
    <property type="match status" value="1"/>
</dbReference>
<protein>
    <recommendedName>
        <fullName evidence="4">GMP synthase [glutamine-hydrolyzing]</fullName>
        <ecNumber evidence="3">6.3.5.2</ecNumber>
    </recommendedName>
    <alternativeName>
        <fullName evidence="11">GMP synthetase</fullName>
    </alternativeName>
    <alternativeName>
        <fullName evidence="12">Glutamine amidotransferase</fullName>
    </alternativeName>
</protein>
<evidence type="ECO:0000256" key="15">
    <source>
        <dbReference type="ARBA" id="ARBA00063203"/>
    </source>
</evidence>
<dbReference type="Pfam" id="PF00958">
    <property type="entry name" value="GMP_synt_C"/>
    <property type="match status" value="1"/>
</dbReference>
<dbReference type="InterPro" id="IPR004739">
    <property type="entry name" value="GMP_synth_GATase"/>
</dbReference>
<reference evidence="18" key="1">
    <citation type="submission" date="2022-08" db="EMBL/GenBank/DDBJ databases">
        <authorList>
            <consortium name="DOE Joint Genome Institute"/>
            <person name="Min B."/>
            <person name="Riley R."/>
            <person name="Sierra-Patev S."/>
            <person name="Naranjo-Ortiz M."/>
            <person name="Looney B."/>
            <person name="Konkel Z."/>
            <person name="Slot J.C."/>
            <person name="Sakamoto Y."/>
            <person name="Steenwyk J.L."/>
            <person name="Rokas A."/>
            <person name="Carro J."/>
            <person name="Camarero S."/>
            <person name="Ferreira P."/>
            <person name="Molpeceres G."/>
            <person name="Ruiz-Duenas F.J."/>
            <person name="Serrano A."/>
            <person name="Henrissat B."/>
            <person name="Drula E."/>
            <person name="Hughes K.W."/>
            <person name="Mata J.L."/>
            <person name="Ishikawa N.K."/>
            <person name="Vargas-Isla R."/>
            <person name="Ushijima S."/>
            <person name="Smith C.A."/>
            <person name="Ahrendt S."/>
            <person name="Andreopoulos W."/>
            <person name="He G."/>
            <person name="Labutti K."/>
            <person name="Lipzen A."/>
            <person name="Ng V."/>
            <person name="Sandor L."/>
            <person name="Barry K."/>
            <person name="Martinez A.T."/>
            <person name="Xiao Y."/>
            <person name="Gibbons J.G."/>
            <person name="Terashima K."/>
            <person name="Hibbett D.S."/>
            <person name="Grigoriev I.V."/>
        </authorList>
    </citation>
    <scope>NUCLEOTIDE SEQUENCE</scope>
    <source>
        <strain evidence="18">TFB7829</strain>
    </source>
</reference>
<evidence type="ECO:0000313" key="19">
    <source>
        <dbReference type="Proteomes" id="UP001163850"/>
    </source>
</evidence>
<evidence type="ECO:0000256" key="6">
    <source>
        <dbReference type="ARBA" id="ARBA00022741"/>
    </source>
</evidence>
<dbReference type="EMBL" id="MU801999">
    <property type="protein sequence ID" value="KAJ3984124.1"/>
    <property type="molecule type" value="Genomic_DNA"/>
</dbReference>
<evidence type="ECO:0000256" key="5">
    <source>
        <dbReference type="ARBA" id="ARBA00022598"/>
    </source>
</evidence>
<dbReference type="SUPFAM" id="SSF52317">
    <property type="entry name" value="Class I glutamine amidotransferase-like"/>
    <property type="match status" value="1"/>
</dbReference>
<dbReference type="PROSITE" id="PS51553">
    <property type="entry name" value="GMPS_ATP_PPASE"/>
    <property type="match status" value="1"/>
</dbReference>
<sequence length="539" mass="60437">MAEIHDQFDTILILDFGSQYSHLITRRCREHNVYAELQPCTVKLADLHFKPKGIILSGSPYSVYDKDSPHVDPAVFELKVPILGICYGLQEMAWALKGKVERSDHREYGFAQLQINKIHDGDSPVDALFRGLGEEMQVWMSHGDQLCEIPPDFHVIAHTRTAPFAAVAHNTKPFYGIQFHPEVTHSLRGKEVIGRFILDICGCRSNWTMEEFIGKEIARIREICGSKGRVIGAVSGGVDSTVAAKLMHEAIGDRFHAIMVDNGVLRSNEAQQVYEMLNKNLGINLTVVDASDLFLSRLQDIEDPEKKRKIIGNTFINVFEEEAAKIEAAADEEEKQGADAKGRVEWLLQGTLYPDVIESISFKGPSATIKTHHNVGGLLKDMKLKLIEPLRELFKDEVRVLGRLLSIPAPLVQRHPFPGPGLAIRILGPVTREQVRILQQADNIYIEEIRNAGLYNEISQAFAVLLPVRAVGVMGDARTYEQVIALRAVQSEDFMTADWYVFPAEVLRRISSRITNEVNGINRVTYDISSKPPATVEWL</sequence>
<feature type="binding site" evidence="16">
    <location>
        <begin position="235"/>
        <end position="241"/>
    </location>
    <ligand>
        <name>ATP</name>
        <dbReference type="ChEBI" id="CHEBI:30616"/>
    </ligand>
</feature>
<evidence type="ECO:0000256" key="2">
    <source>
        <dbReference type="ARBA" id="ARBA00005153"/>
    </source>
</evidence>
<dbReference type="GO" id="GO:0005524">
    <property type="term" value="F:ATP binding"/>
    <property type="evidence" value="ECO:0007669"/>
    <property type="project" value="UniProtKB-UniRule"/>
</dbReference>
<evidence type="ECO:0000259" key="17">
    <source>
        <dbReference type="PROSITE" id="PS51553"/>
    </source>
</evidence>
<comment type="caution">
    <text evidence="18">The sequence shown here is derived from an EMBL/GenBank/DDBJ whole genome shotgun (WGS) entry which is preliminary data.</text>
</comment>
<evidence type="ECO:0000256" key="1">
    <source>
        <dbReference type="ARBA" id="ARBA00004514"/>
    </source>
</evidence>
<gene>
    <name evidence="18" type="ORF">F5890DRAFT_1441579</name>
</gene>
<dbReference type="NCBIfam" id="TIGR00888">
    <property type="entry name" value="guaA_Nterm"/>
    <property type="match status" value="1"/>
</dbReference>
<evidence type="ECO:0000256" key="10">
    <source>
        <dbReference type="ARBA" id="ARBA00022962"/>
    </source>
</evidence>
<dbReference type="PANTHER" id="PTHR11922:SF2">
    <property type="entry name" value="GMP SYNTHASE [GLUTAMINE-HYDROLYZING]"/>
    <property type="match status" value="1"/>
</dbReference>
<dbReference type="CDD" id="cd01997">
    <property type="entry name" value="GMP_synthase_C"/>
    <property type="match status" value="1"/>
</dbReference>
<dbReference type="Pfam" id="PF02540">
    <property type="entry name" value="NAD_synthase"/>
    <property type="match status" value="1"/>
</dbReference>
<evidence type="ECO:0000256" key="9">
    <source>
        <dbReference type="ARBA" id="ARBA00022840"/>
    </source>
</evidence>
<dbReference type="GO" id="GO:0003921">
    <property type="term" value="F:GMP synthase activity"/>
    <property type="evidence" value="ECO:0007669"/>
    <property type="project" value="InterPro"/>
</dbReference>
<dbReference type="FunFam" id="3.30.300.10:FF:000002">
    <property type="entry name" value="GMP synthase [glutamine-hydrolyzing]"/>
    <property type="match status" value="1"/>
</dbReference>
<dbReference type="Pfam" id="PF00117">
    <property type="entry name" value="GATase"/>
    <property type="match status" value="1"/>
</dbReference>
<dbReference type="EC" id="6.3.5.2" evidence="3"/>
<dbReference type="GO" id="GO:0005829">
    <property type="term" value="C:cytosol"/>
    <property type="evidence" value="ECO:0007669"/>
    <property type="project" value="UniProtKB-SubCell"/>
</dbReference>
<comment type="catalytic activity">
    <reaction evidence="14">
        <text>XMP + L-glutamine + ATP + H2O = GMP + L-glutamate + AMP + diphosphate + 2 H(+)</text>
        <dbReference type="Rhea" id="RHEA:11680"/>
        <dbReference type="ChEBI" id="CHEBI:15377"/>
        <dbReference type="ChEBI" id="CHEBI:15378"/>
        <dbReference type="ChEBI" id="CHEBI:29985"/>
        <dbReference type="ChEBI" id="CHEBI:30616"/>
        <dbReference type="ChEBI" id="CHEBI:33019"/>
        <dbReference type="ChEBI" id="CHEBI:57464"/>
        <dbReference type="ChEBI" id="CHEBI:58115"/>
        <dbReference type="ChEBI" id="CHEBI:58359"/>
        <dbReference type="ChEBI" id="CHEBI:456215"/>
        <dbReference type="EC" id="6.3.5.2"/>
    </reaction>
</comment>
<name>A0AA38PYK8_9AGAR</name>
<dbReference type="SUPFAM" id="SSF52402">
    <property type="entry name" value="Adenine nucleotide alpha hydrolases-like"/>
    <property type="match status" value="1"/>
</dbReference>
<dbReference type="FunFam" id="3.40.50.620:FF:000001">
    <property type="entry name" value="GMP synthase [glutamine-hydrolyzing]"/>
    <property type="match status" value="1"/>
</dbReference>
<evidence type="ECO:0000313" key="18">
    <source>
        <dbReference type="EMBL" id="KAJ3984124.1"/>
    </source>
</evidence>
<dbReference type="AlphaFoldDB" id="A0AA38PYK8"/>
<keyword evidence="10" id="KW-0315">Glutamine amidotransferase</keyword>
<dbReference type="NCBIfam" id="TIGR00884">
    <property type="entry name" value="guaA_Cterm"/>
    <property type="match status" value="1"/>
</dbReference>
<dbReference type="CDD" id="cd01742">
    <property type="entry name" value="GATase1_GMP_Synthase"/>
    <property type="match status" value="1"/>
</dbReference>
<dbReference type="SUPFAM" id="SSF54810">
    <property type="entry name" value="GMP synthetase C-terminal dimerisation domain"/>
    <property type="match status" value="1"/>
</dbReference>
<dbReference type="InterPro" id="IPR014729">
    <property type="entry name" value="Rossmann-like_a/b/a_fold"/>
</dbReference>
<keyword evidence="8 16" id="KW-0658">Purine biosynthesis</keyword>
<comment type="pathway">
    <text evidence="2">Purine metabolism; GMP biosynthesis; GMP from XMP (L-Gln route): step 1/1.</text>
</comment>
<dbReference type="PRINTS" id="PR00096">
    <property type="entry name" value="GATASE"/>
</dbReference>